<dbReference type="InterPro" id="IPR036890">
    <property type="entry name" value="HATPase_C_sf"/>
</dbReference>
<dbReference type="Pfam" id="PF00989">
    <property type="entry name" value="PAS"/>
    <property type="match status" value="1"/>
</dbReference>
<dbReference type="InterPro" id="IPR050351">
    <property type="entry name" value="BphY/WalK/GraS-like"/>
</dbReference>
<dbReference type="Gene3D" id="6.10.340.10">
    <property type="match status" value="1"/>
</dbReference>
<evidence type="ECO:0000256" key="5">
    <source>
        <dbReference type="ARBA" id="ARBA00022553"/>
    </source>
</evidence>
<evidence type="ECO:0000256" key="6">
    <source>
        <dbReference type="ARBA" id="ARBA00022679"/>
    </source>
</evidence>
<proteinExistence type="predicted"/>
<organism evidence="15 16">
    <name type="scientific">Geomicrobium halophilum</name>
    <dbReference type="NCBI Taxonomy" id="549000"/>
    <lineage>
        <taxon>Bacteria</taxon>
        <taxon>Bacillati</taxon>
        <taxon>Bacillota</taxon>
        <taxon>Bacilli</taxon>
        <taxon>Bacillales</taxon>
        <taxon>Geomicrobium</taxon>
    </lineage>
</organism>
<dbReference type="CDD" id="cd00075">
    <property type="entry name" value="HATPase"/>
    <property type="match status" value="1"/>
</dbReference>
<dbReference type="Pfam" id="PF02518">
    <property type="entry name" value="HATPase_c"/>
    <property type="match status" value="1"/>
</dbReference>
<dbReference type="GO" id="GO:0004721">
    <property type="term" value="F:phosphoprotein phosphatase activity"/>
    <property type="evidence" value="ECO:0007669"/>
    <property type="project" value="TreeGrafter"/>
</dbReference>
<dbReference type="CDD" id="cd00130">
    <property type="entry name" value="PAS"/>
    <property type="match status" value="1"/>
</dbReference>
<dbReference type="PRINTS" id="PR00344">
    <property type="entry name" value="BCTRLSENSOR"/>
</dbReference>
<feature type="domain" description="Histidine kinase" evidence="13">
    <location>
        <begin position="362"/>
        <end position="579"/>
    </location>
</feature>
<evidence type="ECO:0000256" key="1">
    <source>
        <dbReference type="ARBA" id="ARBA00000085"/>
    </source>
</evidence>
<dbReference type="SUPFAM" id="SSF158472">
    <property type="entry name" value="HAMP domain-like"/>
    <property type="match status" value="1"/>
</dbReference>
<reference evidence="15 16" key="1">
    <citation type="submission" date="2020-08" db="EMBL/GenBank/DDBJ databases">
        <title>Genomic Encyclopedia of Type Strains, Phase IV (KMG-IV): sequencing the most valuable type-strain genomes for metagenomic binning, comparative biology and taxonomic classification.</title>
        <authorList>
            <person name="Goeker M."/>
        </authorList>
    </citation>
    <scope>NUCLEOTIDE SEQUENCE [LARGE SCALE GENOMIC DNA]</scope>
    <source>
        <strain evidence="15 16">DSM 21769</strain>
    </source>
</reference>
<dbReference type="AlphaFoldDB" id="A0A841PS69"/>
<dbReference type="InterPro" id="IPR003594">
    <property type="entry name" value="HATPase_dom"/>
</dbReference>
<dbReference type="CDD" id="cd06225">
    <property type="entry name" value="HAMP"/>
    <property type="match status" value="1"/>
</dbReference>
<dbReference type="RefSeq" id="WP_184404724.1">
    <property type="nucleotide sequence ID" value="NZ_JACHHJ010000004.1"/>
</dbReference>
<keyword evidence="6 15" id="KW-0808">Transferase</keyword>
<dbReference type="NCBIfam" id="NF046044">
    <property type="entry name" value="PnpS"/>
    <property type="match status" value="1"/>
</dbReference>
<dbReference type="InterPro" id="IPR004358">
    <property type="entry name" value="Sig_transdc_His_kin-like_C"/>
</dbReference>
<evidence type="ECO:0000256" key="11">
    <source>
        <dbReference type="ARBA" id="ARBA00023136"/>
    </source>
</evidence>
<dbReference type="SMART" id="SM00091">
    <property type="entry name" value="PAS"/>
    <property type="match status" value="1"/>
</dbReference>
<dbReference type="InterPro" id="IPR036097">
    <property type="entry name" value="HisK_dim/P_sf"/>
</dbReference>
<dbReference type="InterPro" id="IPR003660">
    <property type="entry name" value="HAMP_dom"/>
</dbReference>
<dbReference type="GO" id="GO:0016036">
    <property type="term" value="P:cellular response to phosphate starvation"/>
    <property type="evidence" value="ECO:0007669"/>
    <property type="project" value="TreeGrafter"/>
</dbReference>
<dbReference type="Proteomes" id="UP000568839">
    <property type="component" value="Unassembled WGS sequence"/>
</dbReference>
<dbReference type="GO" id="GO:0005524">
    <property type="term" value="F:ATP binding"/>
    <property type="evidence" value="ECO:0007669"/>
    <property type="project" value="UniProtKB-KW"/>
</dbReference>
<evidence type="ECO:0000256" key="9">
    <source>
        <dbReference type="ARBA" id="ARBA00022840"/>
    </source>
</evidence>
<dbReference type="CDD" id="cd00082">
    <property type="entry name" value="HisKA"/>
    <property type="match status" value="1"/>
</dbReference>
<accession>A0A841PS69</accession>
<keyword evidence="9" id="KW-0067">ATP-binding</keyword>
<dbReference type="GO" id="GO:0005886">
    <property type="term" value="C:plasma membrane"/>
    <property type="evidence" value="ECO:0007669"/>
    <property type="project" value="UniProtKB-SubCell"/>
</dbReference>
<feature type="transmembrane region" description="Helical" evidence="12">
    <location>
        <begin position="156"/>
        <end position="176"/>
    </location>
</feature>
<feature type="domain" description="HAMP" evidence="14">
    <location>
        <begin position="180"/>
        <end position="232"/>
    </location>
</feature>
<keyword evidence="12" id="KW-0812">Transmembrane</keyword>
<dbReference type="GO" id="GO:0006355">
    <property type="term" value="P:regulation of DNA-templated transcription"/>
    <property type="evidence" value="ECO:0007669"/>
    <property type="project" value="InterPro"/>
</dbReference>
<evidence type="ECO:0000313" key="15">
    <source>
        <dbReference type="EMBL" id="MBB6450644.1"/>
    </source>
</evidence>
<evidence type="ECO:0000256" key="7">
    <source>
        <dbReference type="ARBA" id="ARBA00022741"/>
    </source>
</evidence>
<evidence type="ECO:0000259" key="14">
    <source>
        <dbReference type="PROSITE" id="PS50885"/>
    </source>
</evidence>
<sequence>MNTFRTRLMVPLLLIILFTLGALGILIGQILHNLYVDETVDRLQKEARMVASIIEDNENDVQTLTEEISTQLDLRVTIIGEQGEVFGESNEVDGEMENHLNRKEVRQAGNVEGATVRESETVGVDHLYYAHPIGEDEGYVRLALPIDSVNDAIEQMWIFIVVSFVTAFLIIVILGYRVTQRITRPIGQVTTMANELAKGNYQTRTPDEKSDDLGQLNRSINTLAYKLQKTTSNYKSQQENLEALIDNMGSGLLFIDGRGRITLANRMCNDIFQTNTNEWLHDLYYERIDDQNFVQFIQRVFLTEERTREQLRLDDDWATKHYELYGTPVINAKDQLRGVVIILHDISGLKRLEEIRKDFIANVSHELKTPVTSLKGFAETLLSDSLGDQDIQKQFLEIIWKESDRLQDLVNDLLELSRIEHHNFQLNWHSLDLSEIGEEAGRLLRKKAEDKGIQFNISSNGNTELIGDAARLKQMIINLLTNAIIYTGNDGKVEMNMYPDGEMVVCRVSDTGIGIDPDDLPRIFERFYRVDRARSRDSGGTGLGLAIVKHLLEAHHGTIEVESKPNVGTTMIIRLPRNPGE</sequence>
<keyword evidence="8 15" id="KW-0418">Kinase</keyword>
<dbReference type="InterPro" id="IPR000014">
    <property type="entry name" value="PAS"/>
</dbReference>
<dbReference type="InterPro" id="IPR013767">
    <property type="entry name" value="PAS_fold"/>
</dbReference>
<dbReference type="SUPFAM" id="SSF55785">
    <property type="entry name" value="PYP-like sensor domain (PAS domain)"/>
    <property type="match status" value="1"/>
</dbReference>
<dbReference type="Pfam" id="PF00512">
    <property type="entry name" value="HisKA"/>
    <property type="match status" value="1"/>
</dbReference>
<keyword evidence="10" id="KW-0902">Two-component regulatory system</keyword>
<keyword evidence="11 12" id="KW-0472">Membrane</keyword>
<keyword evidence="4" id="KW-1003">Cell membrane</keyword>
<dbReference type="FunFam" id="3.30.565.10:FF:000023">
    <property type="entry name" value="PAS domain-containing sensor histidine kinase"/>
    <property type="match status" value="1"/>
</dbReference>
<dbReference type="PROSITE" id="PS50109">
    <property type="entry name" value="HIS_KIN"/>
    <property type="match status" value="1"/>
</dbReference>
<dbReference type="SUPFAM" id="SSF47384">
    <property type="entry name" value="Homodimeric domain of signal transducing histidine kinase"/>
    <property type="match status" value="1"/>
</dbReference>
<keyword evidence="16" id="KW-1185">Reference proteome</keyword>
<dbReference type="InterPro" id="IPR005467">
    <property type="entry name" value="His_kinase_dom"/>
</dbReference>
<evidence type="ECO:0000313" key="16">
    <source>
        <dbReference type="Proteomes" id="UP000568839"/>
    </source>
</evidence>
<dbReference type="Gene3D" id="3.30.450.20">
    <property type="entry name" value="PAS domain"/>
    <property type="match status" value="2"/>
</dbReference>
<protein>
    <recommendedName>
        <fullName evidence="3">histidine kinase</fullName>
        <ecNumber evidence="3">2.7.13.3</ecNumber>
    </recommendedName>
</protein>
<dbReference type="EC" id="2.7.13.3" evidence="3"/>
<evidence type="ECO:0000256" key="10">
    <source>
        <dbReference type="ARBA" id="ARBA00023012"/>
    </source>
</evidence>
<dbReference type="EMBL" id="JACHHJ010000004">
    <property type="protein sequence ID" value="MBB6450644.1"/>
    <property type="molecule type" value="Genomic_DNA"/>
</dbReference>
<comment type="caution">
    <text evidence="15">The sequence shown here is derived from an EMBL/GenBank/DDBJ whole genome shotgun (WGS) entry which is preliminary data.</text>
</comment>
<keyword evidence="12" id="KW-1133">Transmembrane helix</keyword>
<dbReference type="GO" id="GO:0000155">
    <property type="term" value="F:phosphorelay sensor kinase activity"/>
    <property type="evidence" value="ECO:0007669"/>
    <property type="project" value="InterPro"/>
</dbReference>
<comment type="catalytic activity">
    <reaction evidence="1">
        <text>ATP + protein L-histidine = ADP + protein N-phospho-L-histidine.</text>
        <dbReference type="EC" id="2.7.13.3"/>
    </reaction>
</comment>
<name>A0A841PS69_9BACL</name>
<dbReference type="PROSITE" id="PS50885">
    <property type="entry name" value="HAMP"/>
    <property type="match status" value="1"/>
</dbReference>
<dbReference type="Pfam" id="PF16736">
    <property type="entry name" value="sCache_like"/>
    <property type="match status" value="1"/>
</dbReference>
<dbReference type="Gene3D" id="3.30.565.10">
    <property type="entry name" value="Histidine kinase-like ATPase, C-terminal domain"/>
    <property type="match status" value="1"/>
</dbReference>
<dbReference type="Pfam" id="PF00672">
    <property type="entry name" value="HAMP"/>
    <property type="match status" value="1"/>
</dbReference>
<evidence type="ECO:0000256" key="4">
    <source>
        <dbReference type="ARBA" id="ARBA00022475"/>
    </source>
</evidence>
<gene>
    <name evidence="15" type="ORF">HNR44_002634</name>
</gene>
<dbReference type="SUPFAM" id="SSF55874">
    <property type="entry name" value="ATPase domain of HSP90 chaperone/DNA topoisomerase II/histidine kinase"/>
    <property type="match status" value="1"/>
</dbReference>
<dbReference type="FunFam" id="1.10.287.130:FF:000008">
    <property type="entry name" value="Two-component sensor histidine kinase"/>
    <property type="match status" value="1"/>
</dbReference>
<keyword evidence="5" id="KW-0597">Phosphoprotein</keyword>
<dbReference type="SMART" id="SM00388">
    <property type="entry name" value="HisKA"/>
    <property type="match status" value="1"/>
</dbReference>
<dbReference type="PANTHER" id="PTHR45453:SF1">
    <property type="entry name" value="PHOSPHATE REGULON SENSOR PROTEIN PHOR"/>
    <property type="match status" value="1"/>
</dbReference>
<dbReference type="SMART" id="SM00387">
    <property type="entry name" value="HATPase_c"/>
    <property type="match status" value="1"/>
</dbReference>
<keyword evidence="7" id="KW-0547">Nucleotide-binding</keyword>
<dbReference type="InterPro" id="IPR031967">
    <property type="entry name" value="PhoR_single_Cache-like_dom"/>
</dbReference>
<dbReference type="InterPro" id="IPR003661">
    <property type="entry name" value="HisK_dim/P_dom"/>
</dbReference>
<comment type="subcellular location">
    <subcellularLocation>
        <location evidence="2">Cell membrane</location>
        <topology evidence="2">Multi-pass membrane protein</topology>
    </subcellularLocation>
</comment>
<dbReference type="Gene3D" id="1.10.287.130">
    <property type="match status" value="1"/>
</dbReference>
<evidence type="ECO:0000259" key="13">
    <source>
        <dbReference type="PROSITE" id="PS50109"/>
    </source>
</evidence>
<dbReference type="PANTHER" id="PTHR45453">
    <property type="entry name" value="PHOSPHATE REGULON SENSOR PROTEIN PHOR"/>
    <property type="match status" value="1"/>
</dbReference>
<evidence type="ECO:0000256" key="3">
    <source>
        <dbReference type="ARBA" id="ARBA00012438"/>
    </source>
</evidence>
<dbReference type="SMART" id="SM00304">
    <property type="entry name" value="HAMP"/>
    <property type="match status" value="1"/>
</dbReference>
<dbReference type="InterPro" id="IPR035965">
    <property type="entry name" value="PAS-like_dom_sf"/>
</dbReference>
<evidence type="ECO:0000256" key="12">
    <source>
        <dbReference type="SAM" id="Phobius"/>
    </source>
</evidence>
<evidence type="ECO:0000256" key="8">
    <source>
        <dbReference type="ARBA" id="ARBA00022777"/>
    </source>
</evidence>
<evidence type="ECO:0000256" key="2">
    <source>
        <dbReference type="ARBA" id="ARBA00004651"/>
    </source>
</evidence>